<evidence type="ECO:0000259" key="8">
    <source>
        <dbReference type="Pfam" id="PF02503"/>
    </source>
</evidence>
<evidence type="ECO:0000313" key="12">
    <source>
        <dbReference type="EMBL" id="PMC82179.1"/>
    </source>
</evidence>
<dbReference type="InterPro" id="IPR036830">
    <property type="entry name" value="PP_kinase_middle_dom_sf"/>
</dbReference>
<evidence type="ECO:0000256" key="7">
    <source>
        <dbReference type="RuleBase" id="RU003800"/>
    </source>
</evidence>
<dbReference type="InterPro" id="IPR041108">
    <property type="entry name" value="PP_kinase_C_1"/>
</dbReference>
<dbReference type="Pfam" id="PF13089">
    <property type="entry name" value="PP_kinase_N"/>
    <property type="match status" value="1"/>
</dbReference>
<protein>
    <recommendedName>
        <fullName evidence="6 7">Polyphosphate kinase</fullName>
        <ecNumber evidence="6 7">2.7.4.1</ecNumber>
    </recommendedName>
    <alternativeName>
        <fullName evidence="6">ATP-polyphosphate phosphotransferase</fullName>
    </alternativeName>
    <alternativeName>
        <fullName evidence="6">Polyphosphoric acid kinase</fullName>
    </alternativeName>
</protein>
<feature type="domain" description="Polyphosphate kinase N-terminal" evidence="9">
    <location>
        <begin position="7"/>
        <end position="111"/>
    </location>
</feature>
<evidence type="ECO:0000259" key="11">
    <source>
        <dbReference type="Pfam" id="PF17941"/>
    </source>
</evidence>
<keyword evidence="1 6" id="KW-0597">Phosphoprotein</keyword>
<dbReference type="SUPFAM" id="SSF56024">
    <property type="entry name" value="Phospholipase D/nuclease"/>
    <property type="match status" value="2"/>
</dbReference>
<keyword evidence="6" id="KW-0479">Metal-binding</keyword>
<keyword evidence="4 6" id="KW-0418">Kinase</keyword>
<dbReference type="NCBIfam" id="TIGR03705">
    <property type="entry name" value="poly_P_kin"/>
    <property type="match status" value="1"/>
</dbReference>
<feature type="binding site" evidence="6">
    <location>
        <position position="375"/>
    </location>
    <ligand>
        <name>Mg(2+)</name>
        <dbReference type="ChEBI" id="CHEBI:18420"/>
    </ligand>
</feature>
<feature type="domain" description="Polyphosphate kinase middle" evidence="8">
    <location>
        <begin position="123"/>
        <end position="298"/>
    </location>
</feature>
<dbReference type="Gene3D" id="3.30.1840.10">
    <property type="entry name" value="Polyphosphate kinase middle domain"/>
    <property type="match status" value="1"/>
</dbReference>
<evidence type="ECO:0000256" key="5">
    <source>
        <dbReference type="ARBA" id="ARBA00022840"/>
    </source>
</evidence>
<feature type="binding site" evidence="6">
    <location>
        <position position="44"/>
    </location>
    <ligand>
        <name>ATP</name>
        <dbReference type="ChEBI" id="CHEBI:30616"/>
    </ligand>
</feature>
<evidence type="ECO:0000256" key="3">
    <source>
        <dbReference type="ARBA" id="ARBA00022741"/>
    </source>
</evidence>
<dbReference type="Gene3D" id="3.30.870.10">
    <property type="entry name" value="Endonuclease Chain A"/>
    <property type="match status" value="2"/>
</dbReference>
<evidence type="ECO:0000256" key="1">
    <source>
        <dbReference type="ARBA" id="ARBA00022553"/>
    </source>
</evidence>
<feature type="active site" description="Phosphohistidine intermediate" evidence="6">
    <location>
        <position position="435"/>
    </location>
</feature>
<dbReference type="EC" id="2.7.4.1" evidence="6 7"/>
<dbReference type="Pfam" id="PF17941">
    <property type="entry name" value="PP_kinase_C_1"/>
    <property type="match status" value="1"/>
</dbReference>
<dbReference type="PIRSF" id="PIRSF015589">
    <property type="entry name" value="PP_kinase"/>
    <property type="match status" value="1"/>
</dbReference>
<accession>A0A2N6UK47</accession>
<feature type="binding site" evidence="6">
    <location>
        <position position="468"/>
    </location>
    <ligand>
        <name>ATP</name>
        <dbReference type="ChEBI" id="CHEBI:30616"/>
    </ligand>
</feature>
<feature type="binding site" evidence="6">
    <location>
        <position position="564"/>
    </location>
    <ligand>
        <name>ATP</name>
        <dbReference type="ChEBI" id="CHEBI:30616"/>
    </ligand>
</feature>
<comment type="PTM">
    <text evidence="6 7">An intermediate of this reaction is the autophosphorylated ppk in which a phosphate is covalently linked to a histidine residue through a N-P bond.</text>
</comment>
<name>A0A2N6UK47_9FIRM</name>
<dbReference type="GO" id="GO:0005524">
    <property type="term" value="F:ATP binding"/>
    <property type="evidence" value="ECO:0007669"/>
    <property type="project" value="UniProtKB-KW"/>
</dbReference>
<dbReference type="HAMAP" id="MF_00347">
    <property type="entry name" value="Polyphosphate_kinase"/>
    <property type="match status" value="1"/>
</dbReference>
<dbReference type="GO" id="GO:0008976">
    <property type="term" value="F:polyphosphate kinase activity"/>
    <property type="evidence" value="ECO:0007669"/>
    <property type="project" value="UniProtKB-UniRule"/>
</dbReference>
<dbReference type="EMBL" id="PNHP01000001">
    <property type="protein sequence ID" value="PMC82179.1"/>
    <property type="molecule type" value="Genomic_DNA"/>
</dbReference>
<comment type="similarity">
    <text evidence="6 7">Belongs to the polyphosphate kinase 1 (PPK1) family.</text>
</comment>
<dbReference type="PANTHER" id="PTHR30218">
    <property type="entry name" value="POLYPHOSPHATE KINASE"/>
    <property type="match status" value="1"/>
</dbReference>
<dbReference type="NCBIfam" id="NF003917">
    <property type="entry name" value="PRK05443.1-1"/>
    <property type="match status" value="1"/>
</dbReference>
<dbReference type="InterPro" id="IPR025198">
    <property type="entry name" value="PPK_N_dom"/>
</dbReference>
<feature type="binding site" evidence="6">
    <location>
        <position position="592"/>
    </location>
    <ligand>
        <name>ATP</name>
        <dbReference type="ChEBI" id="CHEBI:30616"/>
    </ligand>
</feature>
<keyword evidence="2 6" id="KW-0808">Transferase</keyword>
<dbReference type="Pfam" id="PF02503">
    <property type="entry name" value="PP_kinase"/>
    <property type="match status" value="1"/>
</dbReference>
<sequence>MDISFTQNRELSWLKFNERVLDEADEKDVELFERLKFLSIFDTNLEEFFMVRVGSLEDLSRLKKKAVDNKSNMTPEDQLLAIMKECKRLYQKKDSVYTSIINDFKSEGINIEKVSNLDKKDYETVKFFFDSKIEPILNFQVVDRVRPFPRLPNLSINVIFNLIRQRENKKDKNYFGIIYVPDKIDRYLKVSQTTIVLLEDIIREFGENVFDNYNCISKHIMSVTRNADISYDDDDYDVDLDYRSYMKDVLKRRKRLQPVRLELDEEIEDEVFDLLLEKLPLKRENVFITKSPMRAGFIYDMLADMPETLIEKYSYKNFSPQKSPLIDDNISMLEQIEKRDLLLSYPYESMDPVIRLLNEASEDESVISIKITLYRIAKDSEIAKALIKAAENGKEVFVLMELRARFDENNNIVWSSRLENAGCKIVYGFDNYKCHSKVCLITRIKDDKIAYTSQIATGNYNEKTAKLYTDFSFMTSNVEIGTDVKEVFDNIMIGNLDGSYKHLLVSPKPMQRKLDELIDEQIKRQKENKNGYIRLKMNSISDRELIDKLSQASNEGVKIDLLVRGITCILPGIKNRTENIKVHQIVGRFLEHHRVYQFGKEDDCKLYISSADFMTRNIRNRMEVACPIYQESIKKQILEFLDIMFADDVKTRIMNSKGEYEKIENKKNLVAQDKFIQMAIDKAKEKNKDNKSQIIPNHIKNNKENICEKENKTLFEKIKNFFK</sequence>
<keyword evidence="5 6" id="KW-0067">ATP-binding</keyword>
<dbReference type="GeneID" id="84577585"/>
<organism evidence="12 13">
    <name type="scientific">Anaerococcus hydrogenalis</name>
    <dbReference type="NCBI Taxonomy" id="33029"/>
    <lineage>
        <taxon>Bacteria</taxon>
        <taxon>Bacillati</taxon>
        <taxon>Bacillota</taxon>
        <taxon>Tissierellia</taxon>
        <taxon>Tissierellales</taxon>
        <taxon>Peptoniphilaceae</taxon>
        <taxon>Anaerococcus</taxon>
    </lineage>
</organism>
<dbReference type="SUPFAM" id="SSF140356">
    <property type="entry name" value="PPK N-terminal domain-like"/>
    <property type="match status" value="1"/>
</dbReference>
<dbReference type="InterPro" id="IPR025200">
    <property type="entry name" value="PPK_C_dom2"/>
</dbReference>
<dbReference type="InterPro" id="IPR003414">
    <property type="entry name" value="PP_kinase"/>
</dbReference>
<dbReference type="InterPro" id="IPR036832">
    <property type="entry name" value="PPK_N_dom_sf"/>
</dbReference>
<dbReference type="GO" id="GO:0009358">
    <property type="term" value="C:polyphosphate kinase complex"/>
    <property type="evidence" value="ECO:0007669"/>
    <property type="project" value="InterPro"/>
</dbReference>
<comment type="catalytic activity">
    <reaction evidence="6 7">
        <text>[phosphate](n) + ATP = [phosphate](n+1) + ADP</text>
        <dbReference type="Rhea" id="RHEA:19573"/>
        <dbReference type="Rhea" id="RHEA-COMP:9859"/>
        <dbReference type="Rhea" id="RHEA-COMP:14280"/>
        <dbReference type="ChEBI" id="CHEBI:16838"/>
        <dbReference type="ChEBI" id="CHEBI:30616"/>
        <dbReference type="ChEBI" id="CHEBI:456216"/>
        <dbReference type="EC" id="2.7.4.1"/>
    </reaction>
</comment>
<feature type="domain" description="Polyphosphate kinase C-terminal" evidence="10">
    <location>
        <begin position="503"/>
        <end position="667"/>
    </location>
</feature>
<proteinExistence type="inferred from homology"/>
<keyword evidence="6" id="KW-0460">Magnesium</keyword>
<evidence type="ECO:0000256" key="2">
    <source>
        <dbReference type="ARBA" id="ARBA00022679"/>
    </source>
</evidence>
<dbReference type="Pfam" id="PF13090">
    <property type="entry name" value="PP_kinase_C"/>
    <property type="match status" value="1"/>
</dbReference>
<dbReference type="SUPFAM" id="SSF143724">
    <property type="entry name" value="PHP14-like"/>
    <property type="match status" value="1"/>
</dbReference>
<keyword evidence="3 6" id="KW-0547">Nucleotide-binding</keyword>
<dbReference type="InterPro" id="IPR024953">
    <property type="entry name" value="PP_kinase_middle"/>
</dbReference>
<dbReference type="GO" id="GO:0046872">
    <property type="term" value="F:metal ion binding"/>
    <property type="evidence" value="ECO:0007669"/>
    <property type="project" value="UniProtKB-KW"/>
</dbReference>
<dbReference type="NCBIfam" id="NF003927">
    <property type="entry name" value="PRK05443.3-6"/>
    <property type="match status" value="1"/>
</dbReference>
<evidence type="ECO:0000256" key="6">
    <source>
        <dbReference type="HAMAP-Rule" id="MF_00347"/>
    </source>
</evidence>
<dbReference type="NCBIfam" id="NF003921">
    <property type="entry name" value="PRK05443.2-2"/>
    <property type="match status" value="1"/>
</dbReference>
<dbReference type="GO" id="GO:0006799">
    <property type="term" value="P:polyphosphate biosynthetic process"/>
    <property type="evidence" value="ECO:0007669"/>
    <property type="project" value="UniProtKB-UniRule"/>
</dbReference>
<dbReference type="Proteomes" id="UP000235658">
    <property type="component" value="Unassembled WGS sequence"/>
</dbReference>
<dbReference type="Gene3D" id="1.20.58.310">
    <property type="entry name" value="Polyphosphate kinase N-terminal domain"/>
    <property type="match status" value="1"/>
</dbReference>
<dbReference type="PANTHER" id="PTHR30218:SF0">
    <property type="entry name" value="POLYPHOSPHATE KINASE"/>
    <property type="match status" value="1"/>
</dbReference>
<comment type="caution">
    <text evidence="12">The sequence shown here is derived from an EMBL/GenBank/DDBJ whole genome shotgun (WGS) entry which is preliminary data.</text>
</comment>
<comment type="function">
    <text evidence="6 7">Catalyzes the reversible transfer of the terminal phosphate of ATP to form a long-chain polyphosphate (polyP).</text>
</comment>
<evidence type="ECO:0000259" key="9">
    <source>
        <dbReference type="Pfam" id="PF13089"/>
    </source>
</evidence>
<evidence type="ECO:0000259" key="10">
    <source>
        <dbReference type="Pfam" id="PF13090"/>
    </source>
</evidence>
<evidence type="ECO:0000256" key="4">
    <source>
        <dbReference type="ARBA" id="ARBA00022777"/>
    </source>
</evidence>
<dbReference type="AlphaFoldDB" id="A0A2N6UK47"/>
<evidence type="ECO:0000313" key="13">
    <source>
        <dbReference type="Proteomes" id="UP000235658"/>
    </source>
</evidence>
<feature type="domain" description="Polyphosphate kinase C-terminal" evidence="11">
    <location>
        <begin position="332"/>
        <end position="491"/>
    </location>
</feature>
<comment type="cofactor">
    <cofactor evidence="6">
        <name>Mg(2+)</name>
        <dbReference type="ChEBI" id="CHEBI:18420"/>
    </cofactor>
</comment>
<gene>
    <name evidence="6" type="primary">ppk</name>
    <name evidence="12" type="ORF">CJ192_00140</name>
</gene>
<feature type="binding site" evidence="6">
    <location>
        <position position="405"/>
    </location>
    <ligand>
        <name>Mg(2+)</name>
        <dbReference type="ChEBI" id="CHEBI:18420"/>
    </ligand>
</feature>
<dbReference type="RefSeq" id="WP_102197302.1">
    <property type="nucleotide sequence ID" value="NZ_PNHP01000001.1"/>
</dbReference>
<reference evidence="12 13" key="1">
    <citation type="submission" date="2017-09" db="EMBL/GenBank/DDBJ databases">
        <title>Bacterial strain isolated from the female urinary microbiota.</title>
        <authorList>
            <person name="Thomas-White K."/>
            <person name="Kumar N."/>
            <person name="Forster S."/>
            <person name="Putonti C."/>
            <person name="Lawley T."/>
            <person name="Wolfe A.J."/>
        </authorList>
    </citation>
    <scope>NUCLEOTIDE SEQUENCE [LARGE SCALE GENOMIC DNA]</scope>
    <source>
        <strain evidence="12 13">UMB0204</strain>
    </source>
</reference>